<dbReference type="Gene3D" id="1.10.1200.10">
    <property type="entry name" value="ACP-like"/>
    <property type="match status" value="2"/>
</dbReference>
<dbReference type="SUPFAM" id="SSF52151">
    <property type="entry name" value="FabD/lysophospholipase-like"/>
    <property type="match status" value="2"/>
</dbReference>
<dbReference type="InterPro" id="IPR036736">
    <property type="entry name" value="ACP-like_sf"/>
</dbReference>
<dbReference type="EMBL" id="JBHSKI010000026">
    <property type="protein sequence ID" value="MFC5174970.1"/>
    <property type="molecule type" value="Genomic_DNA"/>
</dbReference>
<dbReference type="SUPFAM" id="SSF47336">
    <property type="entry name" value="ACP-like"/>
    <property type="match status" value="2"/>
</dbReference>
<keyword evidence="6" id="KW-0511">Multifunctional enzyme</keyword>
<dbReference type="InterPro" id="IPR006162">
    <property type="entry name" value="Ppantetheine_attach_site"/>
</dbReference>
<evidence type="ECO:0000256" key="4">
    <source>
        <dbReference type="ARBA" id="ARBA00022679"/>
    </source>
</evidence>
<dbReference type="InterPro" id="IPR036291">
    <property type="entry name" value="NAD(P)-bd_dom_sf"/>
</dbReference>
<evidence type="ECO:0000256" key="5">
    <source>
        <dbReference type="ARBA" id="ARBA00023194"/>
    </source>
</evidence>
<dbReference type="SMART" id="SM00822">
    <property type="entry name" value="PKS_KR"/>
    <property type="match status" value="2"/>
</dbReference>
<dbReference type="InterPro" id="IPR009081">
    <property type="entry name" value="PP-bd_ACP"/>
</dbReference>
<dbReference type="InterPro" id="IPR014043">
    <property type="entry name" value="Acyl_transferase_dom"/>
</dbReference>
<dbReference type="SUPFAM" id="SSF53901">
    <property type="entry name" value="Thiolase-like"/>
    <property type="match status" value="2"/>
</dbReference>
<dbReference type="NCBIfam" id="NF045894">
    <property type="entry name" value="PKS_plus_SDR"/>
    <property type="match status" value="2"/>
</dbReference>
<dbReference type="SMART" id="SM00823">
    <property type="entry name" value="PKS_PP"/>
    <property type="match status" value="2"/>
</dbReference>
<dbReference type="PROSITE" id="PS00606">
    <property type="entry name" value="KS3_1"/>
    <property type="match status" value="2"/>
</dbReference>
<keyword evidence="7" id="KW-0012">Acyltransferase</keyword>
<comment type="cofactor">
    <cofactor evidence="1">
        <name>pantetheine 4'-phosphate</name>
        <dbReference type="ChEBI" id="CHEBI:47942"/>
    </cofactor>
</comment>
<feature type="domain" description="Ketosynthase family 3 (KS3)" evidence="9">
    <location>
        <begin position="1590"/>
        <end position="2016"/>
    </location>
</feature>
<protein>
    <submittedName>
        <fullName evidence="10">Type I polyketide synthase</fullName>
    </submittedName>
</protein>
<dbReference type="InterPro" id="IPR014030">
    <property type="entry name" value="Ketoacyl_synth_N"/>
</dbReference>
<reference evidence="11" key="1">
    <citation type="journal article" date="2019" name="Int. J. Syst. Evol. Microbiol.">
        <title>The Global Catalogue of Microorganisms (GCM) 10K type strain sequencing project: providing services to taxonomists for standard genome sequencing and annotation.</title>
        <authorList>
            <consortium name="The Broad Institute Genomics Platform"/>
            <consortium name="The Broad Institute Genome Sequencing Center for Infectious Disease"/>
            <person name="Wu L."/>
            <person name="Ma J."/>
        </authorList>
    </citation>
    <scope>NUCLEOTIDE SEQUENCE [LARGE SCALE GENOMIC DNA]</scope>
    <source>
        <strain evidence="11">CGMCC 4.1721</strain>
    </source>
</reference>
<keyword evidence="5" id="KW-0045">Antibiotic biosynthesis</keyword>
<keyword evidence="4" id="KW-0808">Transferase</keyword>
<dbReference type="InterPro" id="IPR015083">
    <property type="entry name" value="NorB/c/GfsB-D-like_docking"/>
</dbReference>
<dbReference type="Pfam" id="PF00109">
    <property type="entry name" value="ketoacyl-synt"/>
    <property type="match status" value="2"/>
</dbReference>
<dbReference type="Pfam" id="PF00698">
    <property type="entry name" value="Acyl_transf_1"/>
    <property type="match status" value="2"/>
</dbReference>
<proteinExistence type="predicted"/>
<keyword evidence="3" id="KW-0597">Phosphoprotein</keyword>
<evidence type="ECO:0000256" key="1">
    <source>
        <dbReference type="ARBA" id="ARBA00001957"/>
    </source>
</evidence>
<dbReference type="Gene3D" id="3.40.50.720">
    <property type="entry name" value="NAD(P)-binding Rossmann-like Domain"/>
    <property type="match status" value="2"/>
</dbReference>
<dbReference type="PROSITE" id="PS00012">
    <property type="entry name" value="PHOSPHOPANTETHEINE"/>
    <property type="match status" value="2"/>
</dbReference>
<dbReference type="Pfam" id="PF18369">
    <property type="entry name" value="PKS_DE"/>
    <property type="match status" value="2"/>
</dbReference>
<dbReference type="Gene3D" id="3.30.70.3290">
    <property type="match status" value="2"/>
</dbReference>
<dbReference type="CDD" id="cd00833">
    <property type="entry name" value="PKS"/>
    <property type="match status" value="2"/>
</dbReference>
<dbReference type="Pfam" id="PF02801">
    <property type="entry name" value="Ketoacyl-synt_C"/>
    <property type="match status" value="2"/>
</dbReference>
<evidence type="ECO:0000256" key="3">
    <source>
        <dbReference type="ARBA" id="ARBA00022553"/>
    </source>
</evidence>
<dbReference type="InterPro" id="IPR016039">
    <property type="entry name" value="Thiolase-like"/>
</dbReference>
<dbReference type="Pfam" id="PF16197">
    <property type="entry name" value="KAsynt_C_assoc"/>
    <property type="match status" value="2"/>
</dbReference>
<evidence type="ECO:0000256" key="2">
    <source>
        <dbReference type="ARBA" id="ARBA00022450"/>
    </source>
</evidence>
<dbReference type="InterPro" id="IPR001227">
    <property type="entry name" value="Ac_transferase_dom_sf"/>
</dbReference>
<dbReference type="InterPro" id="IPR013968">
    <property type="entry name" value="PKS_KR"/>
</dbReference>
<evidence type="ECO:0000313" key="10">
    <source>
        <dbReference type="EMBL" id="MFC5174970.1"/>
    </source>
</evidence>
<dbReference type="CDD" id="cd08952">
    <property type="entry name" value="KR_1_SDR_x"/>
    <property type="match status" value="2"/>
</dbReference>
<dbReference type="PROSITE" id="PS52004">
    <property type="entry name" value="KS3_2"/>
    <property type="match status" value="2"/>
</dbReference>
<dbReference type="InterPro" id="IPR016035">
    <property type="entry name" value="Acyl_Trfase/lysoPLipase"/>
</dbReference>
<dbReference type="Pfam" id="PF08990">
    <property type="entry name" value="Docking"/>
    <property type="match status" value="1"/>
</dbReference>
<comment type="caution">
    <text evidence="10">The sequence shown here is derived from an EMBL/GenBank/DDBJ whole genome shotgun (WGS) entry which is preliminary data.</text>
</comment>
<dbReference type="InterPro" id="IPR016036">
    <property type="entry name" value="Malonyl_transacylase_ACP-bd"/>
</dbReference>
<dbReference type="InterPro" id="IPR050091">
    <property type="entry name" value="PKS_NRPS_Biosynth_Enz"/>
</dbReference>
<dbReference type="Pfam" id="PF00550">
    <property type="entry name" value="PP-binding"/>
    <property type="match status" value="2"/>
</dbReference>
<keyword evidence="11" id="KW-1185">Reference proteome</keyword>
<dbReference type="InterPro" id="IPR032821">
    <property type="entry name" value="PKS_assoc"/>
</dbReference>
<dbReference type="SUPFAM" id="SSF51735">
    <property type="entry name" value="NAD(P)-binding Rossmann-fold domains"/>
    <property type="match status" value="4"/>
</dbReference>
<dbReference type="Gene3D" id="3.40.366.10">
    <property type="entry name" value="Malonyl-Coenzyme A Acyl Carrier Protein, domain 2"/>
    <property type="match status" value="2"/>
</dbReference>
<evidence type="ECO:0000313" key="11">
    <source>
        <dbReference type="Proteomes" id="UP001596208"/>
    </source>
</evidence>
<evidence type="ECO:0000256" key="6">
    <source>
        <dbReference type="ARBA" id="ARBA00023268"/>
    </source>
</evidence>
<keyword evidence="2" id="KW-0596">Phosphopantetheine</keyword>
<dbReference type="RefSeq" id="WP_079122281.1">
    <property type="nucleotide sequence ID" value="NZ_JBHSKI010000026.1"/>
</dbReference>
<dbReference type="InterPro" id="IPR018201">
    <property type="entry name" value="Ketoacyl_synth_AS"/>
</dbReference>
<evidence type="ECO:0000259" key="8">
    <source>
        <dbReference type="PROSITE" id="PS50075"/>
    </source>
</evidence>
<dbReference type="Gene3D" id="3.40.47.10">
    <property type="match status" value="2"/>
</dbReference>
<dbReference type="SMART" id="SM00825">
    <property type="entry name" value="PKS_KS"/>
    <property type="match status" value="2"/>
</dbReference>
<feature type="domain" description="Carrier" evidence="8">
    <location>
        <begin position="3014"/>
        <end position="3089"/>
    </location>
</feature>
<feature type="domain" description="Ketosynthase family 3 (KS3)" evidence="9">
    <location>
        <begin position="33"/>
        <end position="459"/>
    </location>
</feature>
<gene>
    <name evidence="10" type="ORF">ACFPRK_31035</name>
</gene>
<evidence type="ECO:0000256" key="7">
    <source>
        <dbReference type="ARBA" id="ARBA00023315"/>
    </source>
</evidence>
<dbReference type="InterPro" id="IPR020806">
    <property type="entry name" value="PKS_PP-bd"/>
</dbReference>
<feature type="domain" description="Carrier" evidence="8">
    <location>
        <begin position="1491"/>
        <end position="1566"/>
    </location>
</feature>
<dbReference type="PROSITE" id="PS50075">
    <property type="entry name" value="CARRIER"/>
    <property type="match status" value="2"/>
</dbReference>
<dbReference type="PANTHER" id="PTHR43775:SF51">
    <property type="entry name" value="INACTIVE PHENOLPHTHIOCEROL SYNTHESIS POLYKETIDE SYNTHASE TYPE I PKS1-RELATED"/>
    <property type="match status" value="1"/>
</dbReference>
<name>A0ABW0BCI2_9ACTN</name>
<dbReference type="InterPro" id="IPR014031">
    <property type="entry name" value="Ketoacyl_synth_C"/>
</dbReference>
<dbReference type="PANTHER" id="PTHR43775">
    <property type="entry name" value="FATTY ACID SYNTHASE"/>
    <property type="match status" value="1"/>
</dbReference>
<dbReference type="SMART" id="SM00827">
    <property type="entry name" value="PKS_AT"/>
    <property type="match status" value="2"/>
</dbReference>
<dbReference type="InterPro" id="IPR057326">
    <property type="entry name" value="KR_dom"/>
</dbReference>
<dbReference type="Proteomes" id="UP001596208">
    <property type="component" value="Unassembled WGS sequence"/>
</dbReference>
<dbReference type="SMART" id="SM01294">
    <property type="entry name" value="PKS_PP_betabranch"/>
    <property type="match status" value="2"/>
</dbReference>
<dbReference type="InterPro" id="IPR020841">
    <property type="entry name" value="PKS_Beta-ketoAc_synthase_dom"/>
</dbReference>
<organism evidence="10 11">
    <name type="scientific">Streptomyces mutomycini</name>
    <dbReference type="NCBI Taxonomy" id="284036"/>
    <lineage>
        <taxon>Bacteria</taxon>
        <taxon>Bacillati</taxon>
        <taxon>Actinomycetota</taxon>
        <taxon>Actinomycetes</taxon>
        <taxon>Kitasatosporales</taxon>
        <taxon>Streptomycetaceae</taxon>
        <taxon>Streptomyces</taxon>
    </lineage>
</organism>
<dbReference type="SUPFAM" id="SSF55048">
    <property type="entry name" value="Probable ACP-binding domain of malonyl-CoA ACP transacylase"/>
    <property type="match status" value="2"/>
</dbReference>
<evidence type="ECO:0000259" key="9">
    <source>
        <dbReference type="PROSITE" id="PS52004"/>
    </source>
</evidence>
<dbReference type="Pfam" id="PF08659">
    <property type="entry name" value="KR"/>
    <property type="match status" value="2"/>
</dbReference>
<dbReference type="Gene3D" id="6.10.140.1830">
    <property type="match status" value="1"/>
</dbReference>
<dbReference type="InterPro" id="IPR041618">
    <property type="entry name" value="PKS_DE"/>
</dbReference>
<accession>A0ABW0BCI2</accession>
<sequence length="3169" mass="332584">MANEEKFLDYLKRATADLRETRRRLRDMEDREREPIAIVGMSCRYPGGVTSPEKLWDLVATGGDGISPFPTNRGWDIDGVFDTDPNRSGTSYVRQGGFLHDAGEFDPGFFGISPREALAMDPQQRLLLEVSWEACERAGIDPTSLKGSRTGVFAGLMYHDYISTLHSLPDGVEGYLGTGNSGSVLSGRVSYTLGLEGPSVTVDTACSSSLVALHFAVQALRSGECTMALAGGVSVMATPGTFVDFSRQRGLSFDGRCKSFAASADGTGWAEGAGVLVVERLSDALRLGHDVLAVVRGSAVNQDGASSGLTAPNGPSQQRVIRQALANARLAPERIDAVEAHGTGTTLGDPIEAQALLATYGQGRPEGRPLWLGSLKSNIGHTQAAAGVAGIIKMVMAMRHGVLPQTLHVDEPTPQVDWESGDVELLTEQREWPETGEPRRVGVSSFGVSGTNAHVIIEQPPAPAAESGDTPAGRPPAVVPWLLSAADGPGALEAQAVALAGHMDGVGANASGALDVGYSLATGRAALARRAVVLAEGRDGLLDGLNALAAGRPSSGVVQGSAGDGRLAVLFPGQGSQWQGMGRELYEAYPKFQDAFDAVCAELDTHLDRPLRDVVFDEGDLLDQTRYTQPGVFAVEVALFRLVSSWGVTPDFLMGHSFGELAAAHVAGVLSLKDAATLVAARGRLTQAMRDDGAMVSVEATEEEVLPLLTDGVSIAALNGQFSTVVSGDEDAALAIAAHFEAEGRKTKRLRVSHAFHSPHTDELLDEYRAVAAGLTFHPAVIAIVSTVTGRLADPGELADPEYWVRHLRRPVRFHDGVRSLQEQGAATFLELGPGSVLSGMAQKCLDGEGHACVPALRLNRDEPQALLQAVAEVHVRGAYVDWASYFEGTAARRVDLPTYVFQHQEYWPQPMPHLPGGPDSLAAQDPAQARFWEAVDGGDPQVLAEALGVEDDMRSSLADLLPVLSSWRRRHRDESTVDSWRYRVTWKPLTVASTAGPAGTWLLAVPADLAGDETVTAVERELAAGGADVERLLIGADGNDRATVARALNDVLADSGPLAGVVSLLALDEEADRSHPVLPGGLCALLSLIQAMTDLEDDLPLWCVTRGAVSIGRSEAPSGAVQSLTWGLGRVLGLERPERWGGLVDLPADPGTLDSRAWARMRGVLAGPVGEDQVALRQGGVFGRRLVRAQGPAASTPWNPHGTALITGGTGALGAHVARHLAREGVEHLVLTGRRGPAAEGALALHDELAALGARVTIAACDVADRDALAALVDRVQEADGRPIGTVVHAAGVTVTAGLAESDPADVADALAAKVAGAANLDSLFGSDSDGTLDAFILFASGAGVWGAAGQGAYAAGNAYLDGLAEHRRSRGLPATSVAWGGWSGGGMADSAAEDMLARRGLTGMDPELAVGALVRAVETGETCLAVADIDWSLFAPAFTLAHPRPLIGDIPEAAEALRSDASGGGDSAAGASALLRARLAGLSEAERERELLAMVRDEAAAVLGHPSAEAVPADRAFRELGFDSLTAVELRNRLNRATGLDLPTTLVFDHPTPAHITSSLLMPLLGGASTEAPAPASTLAPARLGSDDDPVAIVGMSCRYPGGVRSPDDLWDLVADGRDAIADFPADRGWDLGRLFSEDRQRPGTTYWDEGGFVHDATDFDAGFFGISPREALAMDPQQRLLLETSWETFERAGISPDSVRGTRTSVFTGTNGQDYATVLLGSPDAGSGSLATSNAASVVSGRLSYTFGLEGPAVTVDTACSSSLVALHLATQALRAGECSLALAGGVTVMSTPAAFVEFSRQGALASDGRCKSFADAADGTGWGEGVGMLLLERLSDARRNGHEVLAVVRGSAVNQDGASNGLTAPNGPAQQRVIRQALASAGLEPAQVDAVDGHGTGTTLGDPIEAQALLATYGQERSDERPLLLGSIKSNIGHTQAAAGVAGVIKMVMAMRHGVLPRTLHVDEPSTHVDWSTGAVELLRDRADWPETGEARRAAVSSFGVSGTNAHVILEQAPASEATQDAVDAVVPSLPVVPWVVSAKTSEALVAQVERLSEFAADRNPVDVGFSLVTSRAVLEHRAVAIGDLTVRGRVSSGLTGVLFSGQGAQRSGMGRELYGSYPVFADAFDAVCAELDRHLDQPIRDVVFEGGELLDQTQFTQAGLFALEVALFRLVTAWGVKPDYLLGHSIGELSAAHVAGVLSLEDAARLVAARGRLMQALPAGGAMVSLQATEDEVLPLLTDGVDVAALNGSSSTVISGDEDAVLAIAAHFEAEGRKTKRLRVSHAFHSPRMDAMLDDFRAVAETLTFHAPQISVVSNVSGLVVSGDEMCSADYWVRHVREAVRFLDGMRSLQDHGVTTFLELGPDGVLSAMGQDCVEDSAFVPALRKDRDEALTLVTALAELHVRGRSVDWAAYFAGTGARRVDLPTYAFQHERYWPSAPLAPVAGPAGARNPIDAEFWDVVARGDVDTLARTLDVGETGTPSLASMMPALSQWHRNRSESLSVGSWRYRVTWKPVEDTAEPVLTGVWVLAVPAGITDEPVVADCVASLSGHGAHVVVLPVDGGPDDVTTIGERLRATIDEHGSLSGVLSLLSFDERPHPVHSMLPSGSFAVLSLLRAMTWLELESPLWCATRTAVSVRRSDVLARPVQAQAWGLGRVASLEHPKVWGGLVDLPEEVDARALERLVAVLAGTNGEDQLAVRGTGVLARRVLPAPPGEAAPARSWKPSGTALVTGGTGALGGHVARWLATDGAEHVVLMSRSGDKAPGVTDLVAELEKLGSRVTVAACDVTDRAAVAGLLERLSSAGDAVRTVVHAAGVGRLAPLAATDDDVFADIAAAKVAGARHLDELIDHENLDAVIYFSSVSAVWGVGDHGAYAAANAFADALAEQRRAEGVPALSVAWGPWAGGGMVSEDAKILLDRQGVRLIQPASGIAALRQALDHDDTTVVVADVDWERFAPIFTMARPRPLIADIPQVAAVLGETAAEPVGGTDTALALGAELTVLSEADRAQLLLELVRGHAATVLGHSTPKAVEAGRAFRELGFDSLTAVELRNRLNTATGLRLPATSVFDHPTPAALARHLQAEILQDAEGDLPAGEELDRLEQALADRAHDDIGRMRVVMRLESLLSKLNGANGPTDRDSSAERYESATNEELFDLIDNDLGIS</sequence>